<dbReference type="Gene3D" id="2.60.120.200">
    <property type="match status" value="2"/>
</dbReference>
<evidence type="ECO:0000313" key="3">
    <source>
        <dbReference type="Proteomes" id="UP000315750"/>
    </source>
</evidence>
<proteinExistence type="predicted"/>
<evidence type="ECO:0000313" key="2">
    <source>
        <dbReference type="EMBL" id="QDU56882.1"/>
    </source>
</evidence>
<dbReference type="InterPro" id="IPR013424">
    <property type="entry name" value="Ice-binding_C"/>
</dbReference>
<dbReference type="AlphaFoldDB" id="A0A518AQ87"/>
<keyword evidence="3" id="KW-1185">Reference proteome</keyword>
<feature type="signal peptide" evidence="1">
    <location>
        <begin position="1"/>
        <end position="25"/>
    </location>
</feature>
<gene>
    <name evidence="2" type="ORF">Pan181_30940</name>
</gene>
<organism evidence="2 3">
    <name type="scientific">Aeoliella mucimassa</name>
    <dbReference type="NCBI Taxonomy" id="2527972"/>
    <lineage>
        <taxon>Bacteria</taxon>
        <taxon>Pseudomonadati</taxon>
        <taxon>Planctomycetota</taxon>
        <taxon>Planctomycetia</taxon>
        <taxon>Pirellulales</taxon>
        <taxon>Lacipirellulaceae</taxon>
        <taxon>Aeoliella</taxon>
    </lineage>
</organism>
<feature type="chain" id="PRO_5022067520" description="LamG-like jellyroll fold domain-containing protein" evidence="1">
    <location>
        <begin position="26"/>
        <end position="512"/>
    </location>
</feature>
<dbReference type="NCBIfam" id="TIGR02595">
    <property type="entry name" value="PEP_CTERM"/>
    <property type="match status" value="1"/>
</dbReference>
<dbReference type="RefSeq" id="WP_145247674.1">
    <property type="nucleotide sequence ID" value="NZ_CP036278.1"/>
</dbReference>
<sequence precursor="true">MNYKHWLRPFLCIAFSLGAVPMASATQLLYNFEGDIGTTATDKLTGDGVQDGTLLGNISLVSGPEVPFGGQAALFEVPSAVNPPFSTVQVPGSTALGDVYTLAVHANINDPTPSAFRIFSNYPGTGGVGADRIIFDHQPTYLRAIIGGTVISAPTATSFPDAGYHHYALTVDNGTATIYMDGMALGSGAVPTGNVLSTDLLVGEDTGGASNEQIMGNIDDILVMDEALSAADIMQLASGASAASMITPTGFYAANYGFEGAAPLSDLFVSDGVQDAVLTLPIAATVDADPANAAEGSGSLYLQDASTIVHRFSQIETPVSGTDLGSQFTLSSVVNVSSGGYANDGLIRLFTNYPGGGSASNSLIVDFNPDADQSGIGIRLLLPGSGNTTVYGGTFSYDEDHLITTVYDDGEVSIYLDGELVAENMVASGGFDLGDTKLLIGEDSAGSVNENLLGIVDDVLILDRALTAAQVQYMSLFGAEAMLAVPEPSSVVMIVGAMLVGVVAVRRRENCV</sequence>
<protein>
    <recommendedName>
        <fullName evidence="4">LamG-like jellyroll fold domain-containing protein</fullName>
    </recommendedName>
</protein>
<reference evidence="2 3" key="1">
    <citation type="submission" date="2019-02" db="EMBL/GenBank/DDBJ databases">
        <title>Deep-cultivation of Planctomycetes and their phenomic and genomic characterization uncovers novel biology.</title>
        <authorList>
            <person name="Wiegand S."/>
            <person name="Jogler M."/>
            <person name="Boedeker C."/>
            <person name="Pinto D."/>
            <person name="Vollmers J."/>
            <person name="Rivas-Marin E."/>
            <person name="Kohn T."/>
            <person name="Peeters S.H."/>
            <person name="Heuer A."/>
            <person name="Rast P."/>
            <person name="Oberbeckmann S."/>
            <person name="Bunk B."/>
            <person name="Jeske O."/>
            <person name="Meyerdierks A."/>
            <person name="Storesund J.E."/>
            <person name="Kallscheuer N."/>
            <person name="Luecker S."/>
            <person name="Lage O.M."/>
            <person name="Pohl T."/>
            <person name="Merkel B.J."/>
            <person name="Hornburger P."/>
            <person name="Mueller R.-W."/>
            <person name="Bruemmer F."/>
            <person name="Labrenz M."/>
            <person name="Spormann A.M."/>
            <person name="Op den Camp H."/>
            <person name="Overmann J."/>
            <person name="Amann R."/>
            <person name="Jetten M.S.M."/>
            <person name="Mascher T."/>
            <person name="Medema M.H."/>
            <person name="Devos D.P."/>
            <person name="Kaster A.-K."/>
            <person name="Ovreas L."/>
            <person name="Rohde M."/>
            <person name="Galperin M.Y."/>
            <person name="Jogler C."/>
        </authorList>
    </citation>
    <scope>NUCLEOTIDE SEQUENCE [LARGE SCALE GENOMIC DNA]</scope>
    <source>
        <strain evidence="2 3">Pan181</strain>
    </source>
</reference>
<keyword evidence="1" id="KW-0732">Signal</keyword>
<evidence type="ECO:0008006" key="4">
    <source>
        <dbReference type="Google" id="ProtNLM"/>
    </source>
</evidence>
<dbReference type="SUPFAM" id="SSF49899">
    <property type="entry name" value="Concanavalin A-like lectins/glucanases"/>
    <property type="match status" value="2"/>
</dbReference>
<dbReference type="InterPro" id="IPR013320">
    <property type="entry name" value="ConA-like_dom_sf"/>
</dbReference>
<dbReference type="Pfam" id="PF13385">
    <property type="entry name" value="Laminin_G_3"/>
    <property type="match status" value="2"/>
</dbReference>
<name>A0A518AQ87_9BACT</name>
<dbReference type="Proteomes" id="UP000315750">
    <property type="component" value="Chromosome"/>
</dbReference>
<evidence type="ECO:0000256" key="1">
    <source>
        <dbReference type="SAM" id="SignalP"/>
    </source>
</evidence>
<dbReference type="EMBL" id="CP036278">
    <property type="protein sequence ID" value="QDU56882.1"/>
    <property type="molecule type" value="Genomic_DNA"/>
</dbReference>
<accession>A0A518AQ87</accession>
<dbReference type="KEGG" id="amuc:Pan181_30940"/>